<dbReference type="FunFam" id="1.10.20.10:FF:000103">
    <property type="entry name" value="Histone H2A type 1"/>
    <property type="match status" value="1"/>
</dbReference>
<dbReference type="Pfam" id="PF00125">
    <property type="entry name" value="Histone"/>
    <property type="match status" value="1"/>
</dbReference>
<dbReference type="PROSITE" id="PS00046">
    <property type="entry name" value="HISTONE_H2A"/>
    <property type="match status" value="1"/>
</dbReference>
<evidence type="ECO:0000256" key="9">
    <source>
        <dbReference type="ARBA" id="ARBA00023269"/>
    </source>
</evidence>
<dbReference type="OrthoDB" id="9421954at2759"/>
<dbReference type="InterPro" id="IPR009072">
    <property type="entry name" value="Histone-fold"/>
</dbReference>
<dbReference type="GO" id="GO:0046982">
    <property type="term" value="F:protein heterodimerization activity"/>
    <property type="evidence" value="ECO:0007669"/>
    <property type="project" value="InterPro"/>
</dbReference>
<dbReference type="InterPro" id="IPR032454">
    <property type="entry name" value="Histone_H2A_C"/>
</dbReference>
<evidence type="ECO:0000256" key="6">
    <source>
        <dbReference type="ARBA" id="ARBA00022499"/>
    </source>
</evidence>
<evidence type="ECO:0000313" key="15">
    <source>
        <dbReference type="Proteomes" id="UP000821853"/>
    </source>
</evidence>
<reference evidence="14 15" key="1">
    <citation type="journal article" date="2020" name="Cell">
        <title>Large-Scale Comparative Analyses of Tick Genomes Elucidate Their Genetic Diversity and Vector Capacities.</title>
        <authorList>
            <consortium name="Tick Genome and Microbiome Consortium (TIGMIC)"/>
            <person name="Jia N."/>
            <person name="Wang J."/>
            <person name="Shi W."/>
            <person name="Du L."/>
            <person name="Sun Y."/>
            <person name="Zhan W."/>
            <person name="Jiang J.F."/>
            <person name="Wang Q."/>
            <person name="Zhang B."/>
            <person name="Ji P."/>
            <person name="Bell-Sakyi L."/>
            <person name="Cui X.M."/>
            <person name="Yuan T.T."/>
            <person name="Jiang B.G."/>
            <person name="Yang W.F."/>
            <person name="Lam T.T."/>
            <person name="Chang Q.C."/>
            <person name="Ding S.J."/>
            <person name="Wang X.J."/>
            <person name="Zhu J.G."/>
            <person name="Ruan X.D."/>
            <person name="Zhao L."/>
            <person name="Wei J.T."/>
            <person name="Ye R.Z."/>
            <person name="Que T.C."/>
            <person name="Du C.H."/>
            <person name="Zhou Y.H."/>
            <person name="Cheng J.X."/>
            <person name="Dai P.F."/>
            <person name="Guo W.B."/>
            <person name="Han X.H."/>
            <person name="Huang E.J."/>
            <person name="Li L.F."/>
            <person name="Wei W."/>
            <person name="Gao Y.C."/>
            <person name="Liu J.Z."/>
            <person name="Shao H.Z."/>
            <person name="Wang X."/>
            <person name="Wang C.C."/>
            <person name="Yang T.C."/>
            <person name="Huo Q.B."/>
            <person name="Li W."/>
            <person name="Chen H.Y."/>
            <person name="Chen S.E."/>
            <person name="Zhou L.G."/>
            <person name="Ni X.B."/>
            <person name="Tian J.H."/>
            <person name="Sheng Y."/>
            <person name="Liu T."/>
            <person name="Pan Y.S."/>
            <person name="Xia L.Y."/>
            <person name="Li J."/>
            <person name="Zhao F."/>
            <person name="Cao W.C."/>
        </authorList>
    </citation>
    <scope>NUCLEOTIDE SEQUENCE [LARGE SCALE GENOMIC DNA]</scope>
    <source>
        <strain evidence="14">HaeL-2018</strain>
    </source>
</reference>
<keyword evidence="8 10" id="KW-0539">Nucleus</keyword>
<keyword evidence="9 10" id="KW-0544">Nucleosome core</keyword>
<organism evidence="14 15">
    <name type="scientific">Haemaphysalis longicornis</name>
    <name type="common">Bush tick</name>
    <dbReference type="NCBI Taxonomy" id="44386"/>
    <lineage>
        <taxon>Eukaryota</taxon>
        <taxon>Metazoa</taxon>
        <taxon>Ecdysozoa</taxon>
        <taxon>Arthropoda</taxon>
        <taxon>Chelicerata</taxon>
        <taxon>Arachnida</taxon>
        <taxon>Acari</taxon>
        <taxon>Parasitiformes</taxon>
        <taxon>Ixodida</taxon>
        <taxon>Ixodoidea</taxon>
        <taxon>Ixodidae</taxon>
        <taxon>Haemaphysalinae</taxon>
        <taxon>Haemaphysalis</taxon>
    </lineage>
</organism>
<evidence type="ECO:0000256" key="2">
    <source>
        <dbReference type="ARBA" id="ARBA00004123"/>
    </source>
</evidence>
<dbReference type="VEuPathDB" id="VectorBase:HLOH_058129"/>
<evidence type="ECO:0000256" key="8">
    <source>
        <dbReference type="ARBA" id="ARBA00023242"/>
    </source>
</evidence>
<evidence type="ECO:0000259" key="12">
    <source>
        <dbReference type="Pfam" id="PF00125"/>
    </source>
</evidence>
<comment type="similarity">
    <text evidence="4 10">Belongs to the histone H2A family.</text>
</comment>
<dbReference type="GO" id="GO:0005634">
    <property type="term" value="C:nucleus"/>
    <property type="evidence" value="ECO:0007669"/>
    <property type="project" value="UniProtKB-SubCell"/>
</dbReference>
<dbReference type="AlphaFoldDB" id="A0A9J6FL87"/>
<evidence type="ECO:0000256" key="3">
    <source>
        <dbReference type="ARBA" id="ARBA00004286"/>
    </source>
</evidence>
<dbReference type="Proteomes" id="UP000821853">
    <property type="component" value="Chromosome 1"/>
</dbReference>
<dbReference type="PANTHER" id="PTHR23430">
    <property type="entry name" value="HISTONE H2A"/>
    <property type="match status" value="1"/>
</dbReference>
<accession>A0A9J6FL87</accession>
<protein>
    <recommendedName>
        <fullName evidence="10">Histone H2A</fullName>
    </recommendedName>
</protein>
<feature type="domain" description="Core Histone H2A/H2B/H3" evidence="12">
    <location>
        <begin position="21"/>
        <end position="94"/>
    </location>
</feature>
<dbReference type="EMBL" id="JABSTR010000001">
    <property type="protein sequence ID" value="KAH9362780.1"/>
    <property type="molecule type" value="Genomic_DNA"/>
</dbReference>
<keyword evidence="7 10" id="KW-0238">DNA-binding</keyword>
<dbReference type="CDD" id="cd00074">
    <property type="entry name" value="HFD_H2A"/>
    <property type="match status" value="1"/>
</dbReference>
<evidence type="ECO:0000256" key="7">
    <source>
        <dbReference type="ARBA" id="ARBA00023125"/>
    </source>
</evidence>
<gene>
    <name evidence="14" type="ORF">HPB48_015257</name>
</gene>
<dbReference type="Gene3D" id="1.10.20.10">
    <property type="entry name" value="Histone, subunit A"/>
    <property type="match status" value="1"/>
</dbReference>
<dbReference type="GO" id="GO:0000786">
    <property type="term" value="C:nucleosome"/>
    <property type="evidence" value="ECO:0007669"/>
    <property type="project" value="UniProtKB-KW"/>
</dbReference>
<keyword evidence="5 10" id="KW-0158">Chromosome</keyword>
<dbReference type="Pfam" id="PF16211">
    <property type="entry name" value="Histone_H2A_C"/>
    <property type="match status" value="1"/>
</dbReference>
<dbReference type="SUPFAM" id="SSF47113">
    <property type="entry name" value="Histone-fold"/>
    <property type="match status" value="1"/>
</dbReference>
<evidence type="ECO:0000256" key="10">
    <source>
        <dbReference type="RuleBase" id="RU003767"/>
    </source>
</evidence>
<evidence type="ECO:0000256" key="5">
    <source>
        <dbReference type="ARBA" id="ARBA00022454"/>
    </source>
</evidence>
<sequence length="146" mass="15867">MSYHRRGAGMGVKILRPPEPRSRTLRAGLVFPVGRIHRFLRKGSYADRLGSGAPVYLAAVLEYLTAELLDVARKAARAHKKRRITPRHVQLAVQGDDDLCQLLMGVTIPQGGVLPHIAKELLPKATTEPSPAPNGRKDGARAPPAD</sequence>
<dbReference type="InterPro" id="IPR032458">
    <property type="entry name" value="Histone_H2A_CS"/>
</dbReference>
<dbReference type="GO" id="GO:0003677">
    <property type="term" value="F:DNA binding"/>
    <property type="evidence" value="ECO:0007669"/>
    <property type="project" value="UniProtKB-KW"/>
</dbReference>
<comment type="function">
    <text evidence="1">Core component of nucleosome. Nucleosomes wrap and compact DNA into chromatin, limiting DNA accessibility to the cellular machineries which require DNA as a template. Histones thereby play a central role in transcription regulation, DNA repair, DNA replication and chromosomal stability. DNA accessibility is regulated via a complex set of post-translational modifications of histones, also called histone code, and nucleosome remodeling.</text>
</comment>
<comment type="subunit">
    <text evidence="10">The nucleosome is a histone octamer containing two molecules each of H2A, H2B, H3 and H4 assembled in one H3-H4 heterotetramer and two H2A-H2B heterodimers. The octamer wraps approximately 147 bp of DNA.</text>
</comment>
<evidence type="ECO:0000256" key="4">
    <source>
        <dbReference type="ARBA" id="ARBA00010691"/>
    </source>
</evidence>
<dbReference type="PRINTS" id="PR00620">
    <property type="entry name" value="HISTONEH2A"/>
</dbReference>
<feature type="region of interest" description="Disordered" evidence="11">
    <location>
        <begin position="122"/>
        <end position="146"/>
    </location>
</feature>
<evidence type="ECO:0000256" key="11">
    <source>
        <dbReference type="SAM" id="MobiDB-lite"/>
    </source>
</evidence>
<dbReference type="InterPro" id="IPR002119">
    <property type="entry name" value="Histone_H2A"/>
</dbReference>
<comment type="subcellular location">
    <subcellularLocation>
        <location evidence="3">Chromosome</location>
    </subcellularLocation>
    <subcellularLocation>
        <location evidence="2 10">Nucleus</location>
    </subcellularLocation>
</comment>
<proteinExistence type="inferred from homology"/>
<dbReference type="SMART" id="SM00414">
    <property type="entry name" value="H2A"/>
    <property type="match status" value="1"/>
</dbReference>
<comment type="caution">
    <text evidence="14">The sequence shown here is derived from an EMBL/GenBank/DDBJ whole genome shotgun (WGS) entry which is preliminary data.</text>
</comment>
<name>A0A9J6FL87_HAELO</name>
<feature type="domain" description="Histone H2A C-terminal" evidence="13">
    <location>
        <begin position="97"/>
        <end position="129"/>
    </location>
</feature>
<keyword evidence="15" id="KW-1185">Reference proteome</keyword>
<evidence type="ECO:0000256" key="1">
    <source>
        <dbReference type="ARBA" id="ARBA00002001"/>
    </source>
</evidence>
<dbReference type="OMA" id="VMPHIHF"/>
<keyword evidence="6" id="KW-1017">Isopeptide bond</keyword>
<dbReference type="InterPro" id="IPR007125">
    <property type="entry name" value="H2A/H2B/H3"/>
</dbReference>
<evidence type="ECO:0000259" key="13">
    <source>
        <dbReference type="Pfam" id="PF16211"/>
    </source>
</evidence>
<dbReference type="GO" id="GO:0030527">
    <property type="term" value="F:structural constituent of chromatin"/>
    <property type="evidence" value="ECO:0007669"/>
    <property type="project" value="InterPro"/>
</dbReference>
<evidence type="ECO:0000313" key="14">
    <source>
        <dbReference type="EMBL" id="KAH9362780.1"/>
    </source>
</evidence>